<feature type="compositionally biased region" description="Polar residues" evidence="1">
    <location>
        <begin position="1"/>
        <end position="30"/>
    </location>
</feature>
<reference evidence="2" key="1">
    <citation type="journal article" date="2014" name="Int. J. Syst. Evol. Microbiol.">
        <title>Complete genome sequence of Corynebacterium casei LMG S-19264T (=DSM 44701T), isolated from a smear-ripened cheese.</title>
        <authorList>
            <consortium name="US DOE Joint Genome Institute (JGI-PGF)"/>
            <person name="Walter F."/>
            <person name="Albersmeier A."/>
            <person name="Kalinowski J."/>
            <person name="Ruckert C."/>
        </authorList>
    </citation>
    <scope>NUCLEOTIDE SEQUENCE</scope>
    <source>
        <strain evidence="2">JCM 5069</strain>
    </source>
</reference>
<comment type="caution">
    <text evidence="2">The sequence shown here is derived from an EMBL/GenBank/DDBJ whole genome shotgun (WGS) entry which is preliminary data.</text>
</comment>
<dbReference type="EMBL" id="BNCD01000013">
    <property type="protein sequence ID" value="GHH82888.1"/>
    <property type="molecule type" value="Genomic_DNA"/>
</dbReference>
<protein>
    <submittedName>
        <fullName evidence="2">Uncharacterized protein</fullName>
    </submittedName>
</protein>
<dbReference type="Proteomes" id="UP000603708">
    <property type="component" value="Unassembled WGS sequence"/>
</dbReference>
<evidence type="ECO:0000313" key="2">
    <source>
        <dbReference type="EMBL" id="GHH82888.1"/>
    </source>
</evidence>
<accession>A0A919L3S7</accession>
<proteinExistence type="predicted"/>
<reference evidence="2" key="2">
    <citation type="submission" date="2020-09" db="EMBL/GenBank/DDBJ databases">
        <authorList>
            <person name="Sun Q."/>
            <person name="Ohkuma M."/>
        </authorList>
    </citation>
    <scope>NUCLEOTIDE SEQUENCE</scope>
    <source>
        <strain evidence="2">JCM 5069</strain>
    </source>
</reference>
<gene>
    <name evidence="2" type="ORF">GCM10018793_43600</name>
</gene>
<name>A0A919L3S7_9ACTN</name>
<evidence type="ECO:0000256" key="1">
    <source>
        <dbReference type="SAM" id="MobiDB-lite"/>
    </source>
</evidence>
<feature type="region of interest" description="Disordered" evidence="1">
    <location>
        <begin position="1"/>
        <end position="34"/>
    </location>
</feature>
<dbReference type="AlphaFoldDB" id="A0A919L3S7"/>
<evidence type="ECO:0000313" key="3">
    <source>
        <dbReference type="Proteomes" id="UP000603708"/>
    </source>
</evidence>
<keyword evidence="3" id="KW-1185">Reference proteome</keyword>
<organism evidence="2 3">
    <name type="scientific">Streptomyces sulfonofaciens</name>
    <dbReference type="NCBI Taxonomy" id="68272"/>
    <lineage>
        <taxon>Bacteria</taxon>
        <taxon>Bacillati</taxon>
        <taxon>Actinomycetota</taxon>
        <taxon>Actinomycetes</taxon>
        <taxon>Kitasatosporales</taxon>
        <taxon>Streptomycetaceae</taxon>
        <taxon>Streptomyces</taxon>
    </lineage>
</organism>
<sequence length="77" mass="8268">MACKVTSSVAAPSPSETRWSTMVQARSSPASDPPLPWVAAPRLQVACLERRGELYQCRGEGAEDQAGAPELRGRVWG</sequence>